<evidence type="ECO:0000313" key="2">
    <source>
        <dbReference type="Proteomes" id="UP000799118"/>
    </source>
</evidence>
<evidence type="ECO:0000313" key="1">
    <source>
        <dbReference type="EMBL" id="KAE9387201.1"/>
    </source>
</evidence>
<sequence length="243" mass="27475">MPSANFENLGTEVEPIYLAIQANKLEIFIEWMNLGTWQRHPFNEAQLIELFHVGSMFICLPATDWVLTEFESMNLIPARKLGLALKLGIRRWIEPAEEQEALGYQAVSILAIGQLRSQDERKRRSILPPPINHSFGVRECQFHGPKHDKSRCAQCWDTLWILEVGRKLCHPVKPISFSNAVGLAQGLSFEGVTPQCQEMGLDSLRNVVFGEIDQRILNNVVVKLVGLLPMSPYSEKSIGKPPF</sequence>
<accession>A0A6A4GN67</accession>
<dbReference type="Proteomes" id="UP000799118">
    <property type="component" value="Unassembled WGS sequence"/>
</dbReference>
<name>A0A6A4GN67_9AGAR</name>
<dbReference type="OrthoDB" id="2985972at2759"/>
<protein>
    <submittedName>
        <fullName evidence="1">Uncharacterized protein</fullName>
    </submittedName>
</protein>
<organism evidence="1 2">
    <name type="scientific">Gymnopus androsaceus JB14</name>
    <dbReference type="NCBI Taxonomy" id="1447944"/>
    <lineage>
        <taxon>Eukaryota</taxon>
        <taxon>Fungi</taxon>
        <taxon>Dikarya</taxon>
        <taxon>Basidiomycota</taxon>
        <taxon>Agaricomycotina</taxon>
        <taxon>Agaricomycetes</taxon>
        <taxon>Agaricomycetidae</taxon>
        <taxon>Agaricales</taxon>
        <taxon>Marasmiineae</taxon>
        <taxon>Omphalotaceae</taxon>
        <taxon>Gymnopus</taxon>
    </lineage>
</organism>
<gene>
    <name evidence="1" type="ORF">BT96DRAFT_1005347</name>
</gene>
<dbReference type="EMBL" id="ML769816">
    <property type="protein sequence ID" value="KAE9387201.1"/>
    <property type="molecule type" value="Genomic_DNA"/>
</dbReference>
<keyword evidence="2" id="KW-1185">Reference proteome</keyword>
<proteinExistence type="predicted"/>
<reference evidence="1" key="1">
    <citation type="journal article" date="2019" name="Environ. Microbiol.">
        <title>Fungal ecological strategies reflected in gene transcription - a case study of two litter decomposers.</title>
        <authorList>
            <person name="Barbi F."/>
            <person name="Kohler A."/>
            <person name="Barry K."/>
            <person name="Baskaran P."/>
            <person name="Daum C."/>
            <person name="Fauchery L."/>
            <person name="Ihrmark K."/>
            <person name="Kuo A."/>
            <person name="LaButti K."/>
            <person name="Lipzen A."/>
            <person name="Morin E."/>
            <person name="Grigoriev I.V."/>
            <person name="Henrissat B."/>
            <person name="Lindahl B."/>
            <person name="Martin F."/>
        </authorList>
    </citation>
    <scope>NUCLEOTIDE SEQUENCE</scope>
    <source>
        <strain evidence="1">JB14</strain>
    </source>
</reference>
<dbReference type="AlphaFoldDB" id="A0A6A4GN67"/>